<protein>
    <submittedName>
        <fullName evidence="4">Ribonuclease/ribotoxin</fullName>
    </submittedName>
</protein>
<evidence type="ECO:0000256" key="2">
    <source>
        <dbReference type="ARBA" id="ARBA00022801"/>
    </source>
</evidence>
<feature type="signal peptide" evidence="3">
    <location>
        <begin position="1"/>
        <end position="17"/>
    </location>
</feature>
<keyword evidence="3" id="KW-0732">Signal</keyword>
<dbReference type="Gene3D" id="3.10.450.30">
    <property type="entry name" value="Microbial ribonucleases"/>
    <property type="match status" value="1"/>
</dbReference>
<evidence type="ECO:0000256" key="3">
    <source>
        <dbReference type="SAM" id="SignalP"/>
    </source>
</evidence>
<keyword evidence="2" id="KW-0378">Hydrolase</keyword>
<feature type="chain" id="PRO_5042817877" evidence="3">
    <location>
        <begin position="18"/>
        <end position="168"/>
    </location>
</feature>
<dbReference type="Pfam" id="PF00545">
    <property type="entry name" value="Ribonuclease"/>
    <property type="match status" value="1"/>
</dbReference>
<evidence type="ECO:0000313" key="5">
    <source>
        <dbReference type="Proteomes" id="UP001303160"/>
    </source>
</evidence>
<proteinExistence type="predicted"/>
<name>A0AAN6XN55_9PEZI</name>
<dbReference type="SUPFAM" id="SSF53933">
    <property type="entry name" value="Microbial ribonucleases"/>
    <property type="match status" value="1"/>
</dbReference>
<dbReference type="GO" id="GO:0003723">
    <property type="term" value="F:RNA binding"/>
    <property type="evidence" value="ECO:0007669"/>
    <property type="project" value="InterPro"/>
</dbReference>
<dbReference type="GO" id="GO:0004521">
    <property type="term" value="F:RNA endonuclease activity"/>
    <property type="evidence" value="ECO:0007669"/>
    <property type="project" value="InterPro"/>
</dbReference>
<dbReference type="Proteomes" id="UP001303160">
    <property type="component" value="Unassembled WGS sequence"/>
</dbReference>
<dbReference type="InterPro" id="IPR016191">
    <property type="entry name" value="Ribonuclease/ribotoxin"/>
</dbReference>
<evidence type="ECO:0000256" key="1">
    <source>
        <dbReference type="ARBA" id="ARBA00022722"/>
    </source>
</evidence>
<dbReference type="AlphaFoldDB" id="A0AAN6XN55"/>
<comment type="caution">
    <text evidence="4">The sequence shown here is derived from an EMBL/GenBank/DDBJ whole genome shotgun (WGS) entry which is preliminary data.</text>
</comment>
<reference evidence="4" key="1">
    <citation type="journal article" date="2023" name="Mol. Phylogenet. Evol.">
        <title>Genome-scale phylogeny and comparative genomics of the fungal order Sordariales.</title>
        <authorList>
            <person name="Hensen N."/>
            <person name="Bonometti L."/>
            <person name="Westerberg I."/>
            <person name="Brannstrom I.O."/>
            <person name="Guillou S."/>
            <person name="Cros-Aarteil S."/>
            <person name="Calhoun S."/>
            <person name="Haridas S."/>
            <person name="Kuo A."/>
            <person name="Mondo S."/>
            <person name="Pangilinan J."/>
            <person name="Riley R."/>
            <person name="LaButti K."/>
            <person name="Andreopoulos B."/>
            <person name="Lipzen A."/>
            <person name="Chen C."/>
            <person name="Yan M."/>
            <person name="Daum C."/>
            <person name="Ng V."/>
            <person name="Clum A."/>
            <person name="Steindorff A."/>
            <person name="Ohm R.A."/>
            <person name="Martin F."/>
            <person name="Silar P."/>
            <person name="Natvig D.O."/>
            <person name="Lalanne C."/>
            <person name="Gautier V."/>
            <person name="Ament-Velasquez S.L."/>
            <person name="Kruys A."/>
            <person name="Hutchinson M.I."/>
            <person name="Powell A.J."/>
            <person name="Barry K."/>
            <person name="Miller A.N."/>
            <person name="Grigoriev I.V."/>
            <person name="Debuchy R."/>
            <person name="Gladieux P."/>
            <person name="Hiltunen Thoren M."/>
            <person name="Johannesson H."/>
        </authorList>
    </citation>
    <scope>NUCLEOTIDE SEQUENCE</scope>
    <source>
        <strain evidence="4">CBS 315.58</strain>
    </source>
</reference>
<sequence>MKVLRILLGFIVSQAVGAPLEISGLNATAVTDVNMNLSAAEFRCHNDAYPNNIITFNFARVLDNVQSFPDRETPGRSGYPHEFKNIQGIVWDFNTWRCSRSGYKPLLEMPVFPDGHLYPWDERRDSPNGQNPGPARAIYAAPGGTIEFCGLIAHVSGNQGYLEKCDVV</sequence>
<gene>
    <name evidence="4" type="ORF">QBC40DRAFT_317184</name>
</gene>
<organism evidence="4 5">
    <name type="scientific">Triangularia verruculosa</name>
    <dbReference type="NCBI Taxonomy" id="2587418"/>
    <lineage>
        <taxon>Eukaryota</taxon>
        <taxon>Fungi</taxon>
        <taxon>Dikarya</taxon>
        <taxon>Ascomycota</taxon>
        <taxon>Pezizomycotina</taxon>
        <taxon>Sordariomycetes</taxon>
        <taxon>Sordariomycetidae</taxon>
        <taxon>Sordariales</taxon>
        <taxon>Podosporaceae</taxon>
        <taxon>Triangularia</taxon>
    </lineage>
</organism>
<keyword evidence="1" id="KW-0540">Nuclease</keyword>
<dbReference type="EMBL" id="MU863889">
    <property type="protein sequence ID" value="KAK4203428.1"/>
    <property type="molecule type" value="Genomic_DNA"/>
</dbReference>
<dbReference type="GO" id="GO:0016787">
    <property type="term" value="F:hydrolase activity"/>
    <property type="evidence" value="ECO:0007669"/>
    <property type="project" value="UniProtKB-KW"/>
</dbReference>
<keyword evidence="5" id="KW-1185">Reference proteome</keyword>
<dbReference type="InterPro" id="IPR000026">
    <property type="entry name" value="N1-like"/>
</dbReference>
<reference evidence="4" key="2">
    <citation type="submission" date="2023-05" db="EMBL/GenBank/DDBJ databases">
        <authorList>
            <consortium name="Lawrence Berkeley National Laboratory"/>
            <person name="Steindorff A."/>
            <person name="Hensen N."/>
            <person name="Bonometti L."/>
            <person name="Westerberg I."/>
            <person name="Brannstrom I.O."/>
            <person name="Guillou S."/>
            <person name="Cros-Aarteil S."/>
            <person name="Calhoun S."/>
            <person name="Haridas S."/>
            <person name="Kuo A."/>
            <person name="Mondo S."/>
            <person name="Pangilinan J."/>
            <person name="Riley R."/>
            <person name="Labutti K."/>
            <person name="Andreopoulos B."/>
            <person name="Lipzen A."/>
            <person name="Chen C."/>
            <person name="Yanf M."/>
            <person name="Daum C."/>
            <person name="Ng V."/>
            <person name="Clum A."/>
            <person name="Ohm R."/>
            <person name="Martin F."/>
            <person name="Silar P."/>
            <person name="Natvig D."/>
            <person name="Lalanne C."/>
            <person name="Gautier V."/>
            <person name="Ament-Velasquez S.L."/>
            <person name="Kruys A."/>
            <person name="Hutchinson M.I."/>
            <person name="Powell A.J."/>
            <person name="Barry K."/>
            <person name="Miller A.N."/>
            <person name="Grigoriev I.V."/>
            <person name="Debuchy R."/>
            <person name="Gladieux P."/>
            <person name="Thoren M.H."/>
            <person name="Johannesson H."/>
        </authorList>
    </citation>
    <scope>NUCLEOTIDE SEQUENCE</scope>
    <source>
        <strain evidence="4">CBS 315.58</strain>
    </source>
</reference>
<evidence type="ECO:0000313" key="4">
    <source>
        <dbReference type="EMBL" id="KAK4203428.1"/>
    </source>
</evidence>
<accession>A0AAN6XN55</accession>